<dbReference type="GO" id="GO:0003700">
    <property type="term" value="F:DNA-binding transcription factor activity"/>
    <property type="evidence" value="ECO:0007669"/>
    <property type="project" value="InterPro"/>
</dbReference>
<dbReference type="RefSeq" id="WP_112283190.1">
    <property type="nucleotide sequence ID" value="NZ_MASW01000005.1"/>
</dbReference>
<dbReference type="Gene3D" id="3.40.50.10490">
    <property type="entry name" value="Glucose-6-phosphate isomerase like protein, domain 1"/>
    <property type="match status" value="1"/>
</dbReference>
<comment type="caution">
    <text evidence="1">The sequence shown here is derived from an EMBL/GenBank/DDBJ whole genome shotgun (WGS) entry which is preliminary data.</text>
</comment>
<keyword evidence="2" id="KW-1185">Reference proteome</keyword>
<reference evidence="1 2" key="1">
    <citation type="submission" date="2016-07" db="EMBL/GenBank/DDBJ databases">
        <title>Draft genome sequence of Prauserella muralis DSM 45305, isolated from a mould-covered wall in an indoor environment.</title>
        <authorList>
            <person name="Ruckert C."/>
            <person name="Albersmeier A."/>
            <person name="Jiang C.-L."/>
            <person name="Jiang Y."/>
            <person name="Kalinowski J."/>
            <person name="Schneider O."/>
            <person name="Winkler A."/>
            <person name="Zotchev S.B."/>
        </authorList>
    </citation>
    <scope>NUCLEOTIDE SEQUENCE [LARGE SCALE GENOMIC DNA]</scope>
    <source>
        <strain evidence="1 2">DSM 45305</strain>
    </source>
</reference>
<dbReference type="InterPro" id="IPR036388">
    <property type="entry name" value="WH-like_DNA-bd_sf"/>
</dbReference>
<dbReference type="GO" id="GO:0097367">
    <property type="term" value="F:carbohydrate derivative binding"/>
    <property type="evidence" value="ECO:0007669"/>
    <property type="project" value="InterPro"/>
</dbReference>
<evidence type="ECO:0000313" key="1">
    <source>
        <dbReference type="EMBL" id="PXY22592.1"/>
    </source>
</evidence>
<proteinExistence type="predicted"/>
<dbReference type="SUPFAM" id="SSF46689">
    <property type="entry name" value="Homeodomain-like"/>
    <property type="match status" value="1"/>
</dbReference>
<gene>
    <name evidence="1" type="ORF">BAY60_22445</name>
</gene>
<dbReference type="AlphaFoldDB" id="A0A2V4APR6"/>
<dbReference type="Proteomes" id="UP000249915">
    <property type="component" value="Unassembled WGS sequence"/>
</dbReference>
<dbReference type="InterPro" id="IPR000281">
    <property type="entry name" value="HTH_RpiR"/>
</dbReference>
<dbReference type="PANTHER" id="PTHR30514:SF18">
    <property type="entry name" value="RPIR-FAMILY TRANSCRIPTIONAL REGULATOR"/>
    <property type="match status" value="1"/>
</dbReference>
<dbReference type="PROSITE" id="PS51071">
    <property type="entry name" value="HTH_RPIR"/>
    <property type="match status" value="1"/>
</dbReference>
<accession>A0A2V4APR6</accession>
<sequence length="287" mass="31312">MAAGGQTRAPELDEDLLAMFRGRHLSPAQRRIAQYLLDHLREVVFLSSVELAERAGVSQPSVTRFATALGFSGYPDLRRALRPLVTGDEPVRHGPERNDFQAAVDADLHGLEALREQAGDPAVLNRVGRALAGSVPLPVLGLRVSAAVAQSFGYRAQRVHPDVRILTDGDVVPDELLRARQSGASWLLAFVLPRYPVAAADALTCARRLGLRCAVVTDRALAPFARSADELLTCGINDRFVFDSHAAPLVLSMLLLKALVDAEPERAQRRLEEYERLTRASGVFLPE</sequence>
<dbReference type="Pfam" id="PF01418">
    <property type="entry name" value="HTH_6"/>
    <property type="match status" value="1"/>
</dbReference>
<evidence type="ECO:0000313" key="2">
    <source>
        <dbReference type="Proteomes" id="UP000249915"/>
    </source>
</evidence>
<dbReference type="PANTHER" id="PTHR30514">
    <property type="entry name" value="GLUCOKINASE"/>
    <property type="match status" value="1"/>
</dbReference>
<organism evidence="1 2">
    <name type="scientific">Prauserella muralis</name>
    <dbReference type="NCBI Taxonomy" id="588067"/>
    <lineage>
        <taxon>Bacteria</taxon>
        <taxon>Bacillati</taxon>
        <taxon>Actinomycetota</taxon>
        <taxon>Actinomycetes</taxon>
        <taxon>Pseudonocardiales</taxon>
        <taxon>Pseudonocardiaceae</taxon>
        <taxon>Prauserella</taxon>
    </lineage>
</organism>
<dbReference type="OrthoDB" id="4293777at2"/>
<dbReference type="Gene3D" id="1.10.10.10">
    <property type="entry name" value="Winged helix-like DNA-binding domain superfamily/Winged helix DNA-binding domain"/>
    <property type="match status" value="1"/>
</dbReference>
<protein>
    <submittedName>
        <fullName evidence="1">Transcriptional regulator</fullName>
    </submittedName>
</protein>
<name>A0A2V4APR6_9PSEU</name>
<dbReference type="EMBL" id="MASW01000005">
    <property type="protein sequence ID" value="PXY22592.1"/>
    <property type="molecule type" value="Genomic_DNA"/>
</dbReference>
<dbReference type="InterPro" id="IPR047640">
    <property type="entry name" value="RpiR-like"/>
</dbReference>
<dbReference type="InterPro" id="IPR009057">
    <property type="entry name" value="Homeodomain-like_sf"/>
</dbReference>
<dbReference type="GO" id="GO:0003677">
    <property type="term" value="F:DNA binding"/>
    <property type="evidence" value="ECO:0007669"/>
    <property type="project" value="InterPro"/>
</dbReference>